<evidence type="ECO:0000313" key="4">
    <source>
        <dbReference type="EMBL" id="TRB39181.1"/>
    </source>
</evidence>
<keyword evidence="8" id="KW-1185">Reference proteome</keyword>
<dbReference type="PROSITE" id="PS00530">
    <property type="entry name" value="RNASE_T2_1"/>
    <property type="match status" value="1"/>
</dbReference>
<protein>
    <submittedName>
        <fullName evidence="3 4">Ribonuclease</fullName>
        <ecNumber evidence="3">3.1.27.6</ecNumber>
    </submittedName>
</protein>
<keyword evidence="3" id="KW-0378">Hydrolase</keyword>
<dbReference type="PANTHER" id="PTHR11240">
    <property type="entry name" value="RIBONUCLEASE T2"/>
    <property type="match status" value="1"/>
</dbReference>
<dbReference type="EMBL" id="VAJB01000004">
    <property type="protein sequence ID" value="TRB75679.1"/>
    <property type="molecule type" value="Genomic_DNA"/>
</dbReference>
<comment type="similarity">
    <text evidence="1 2">Belongs to the RNase T2 family.</text>
</comment>
<evidence type="ECO:0000256" key="1">
    <source>
        <dbReference type="ARBA" id="ARBA00007469"/>
    </source>
</evidence>
<name>A0A249A1H6_MANHA</name>
<reference evidence="3 6" key="1">
    <citation type="submission" date="2018-06" db="EMBL/GenBank/DDBJ databases">
        <authorList>
            <consortium name="Pathogen Informatics"/>
            <person name="Doyle S."/>
        </authorList>
    </citation>
    <scope>NUCLEOTIDE SEQUENCE [LARGE SCALE GENOMIC DNA]</scope>
    <source>
        <strain evidence="3 6">NCTC9380</strain>
    </source>
</reference>
<evidence type="ECO:0000313" key="3">
    <source>
        <dbReference type="EMBL" id="STY65733.1"/>
    </source>
</evidence>
<evidence type="ECO:0000313" key="5">
    <source>
        <dbReference type="EMBL" id="TRB75679.1"/>
    </source>
</evidence>
<evidence type="ECO:0000313" key="7">
    <source>
        <dbReference type="Proteomes" id="UP000315164"/>
    </source>
</evidence>
<dbReference type="GeneID" id="67369726"/>
<dbReference type="InterPro" id="IPR036430">
    <property type="entry name" value="RNase_T2-like_sf"/>
</dbReference>
<dbReference type="InterPro" id="IPR001568">
    <property type="entry name" value="RNase_T2-like"/>
</dbReference>
<accession>A0A249A1H6</accession>
<dbReference type="KEGG" id="mhaq:WC39_10110"/>
<dbReference type="OrthoDB" id="4720638at2"/>
<evidence type="ECO:0000313" key="6">
    <source>
        <dbReference type="Proteomes" id="UP000254031"/>
    </source>
</evidence>
<dbReference type="PANTHER" id="PTHR11240:SF22">
    <property type="entry name" value="RIBONUCLEASE T2"/>
    <property type="match status" value="1"/>
</dbReference>
<evidence type="ECO:0000256" key="2">
    <source>
        <dbReference type="RuleBase" id="RU004328"/>
    </source>
</evidence>
<proteinExistence type="inferred from homology"/>
<dbReference type="Proteomes" id="UP000254031">
    <property type="component" value="Unassembled WGS sequence"/>
</dbReference>
<dbReference type="InterPro" id="IPR018188">
    <property type="entry name" value="RNase_T2_His_AS_1"/>
</dbReference>
<dbReference type="PROSITE" id="PS00531">
    <property type="entry name" value="RNASE_T2_2"/>
    <property type="match status" value="1"/>
</dbReference>
<dbReference type="GO" id="GO:0006401">
    <property type="term" value="P:RNA catabolic process"/>
    <property type="evidence" value="ECO:0007669"/>
    <property type="project" value="UniProtKB-ARBA"/>
</dbReference>
<dbReference type="Proteomes" id="UP000315164">
    <property type="component" value="Unassembled WGS sequence"/>
</dbReference>
<dbReference type="GO" id="GO:0003723">
    <property type="term" value="F:RNA binding"/>
    <property type="evidence" value="ECO:0007669"/>
    <property type="project" value="InterPro"/>
</dbReference>
<dbReference type="KEGG" id="mhay:VK67_10110"/>
<dbReference type="RefSeq" id="WP_006249133.1">
    <property type="nucleotide sequence ID" value="NZ_CP011098.1"/>
</dbReference>
<dbReference type="Gene3D" id="3.90.730.10">
    <property type="entry name" value="Ribonuclease T2-like"/>
    <property type="match status" value="1"/>
</dbReference>
<dbReference type="AlphaFoldDB" id="A0A249A1H6"/>
<dbReference type="SUPFAM" id="SSF55895">
    <property type="entry name" value="Ribonuclease Rh-like"/>
    <property type="match status" value="1"/>
</dbReference>
<dbReference type="EC" id="3.1.27.6" evidence="3"/>
<dbReference type="Pfam" id="PF00445">
    <property type="entry name" value="Ribonuclease_T2"/>
    <property type="match status" value="1"/>
</dbReference>
<dbReference type="EMBL" id="VAJI01000004">
    <property type="protein sequence ID" value="TRB39181.1"/>
    <property type="molecule type" value="Genomic_DNA"/>
</dbReference>
<reference evidence="7 8" key="2">
    <citation type="journal article" date="2019" name="Vet. Microbiol.">
        <title>Genetic characterization of susceptible and multi-drug resistant Mannheimia haemolytica isolated from high-risk stocker calves prior to and after antimicrobial metaphylaxis.</title>
        <authorList>
            <person name="Snyder E.R."/>
            <person name="Alvarez-Narvaez S."/>
            <person name="Credille B.C."/>
        </authorList>
    </citation>
    <scope>NUCLEOTIDE SEQUENCE [LARGE SCALE GENOMIC DNA]</scope>
    <source>
        <strain evidence="5 7">UGA-R5-128-1</strain>
        <strain evidence="4 8">UGA-R7-163-1</strain>
    </source>
</reference>
<dbReference type="EMBL" id="UGPL01000006">
    <property type="protein sequence ID" value="STY65733.1"/>
    <property type="molecule type" value="Genomic_DNA"/>
</dbReference>
<dbReference type="GO" id="GO:0016787">
    <property type="term" value="F:hydrolase activity"/>
    <property type="evidence" value="ECO:0007669"/>
    <property type="project" value="UniProtKB-KW"/>
</dbReference>
<organism evidence="3 6">
    <name type="scientific">Mannheimia haemolytica</name>
    <name type="common">Pasteurella haemolytica</name>
    <dbReference type="NCBI Taxonomy" id="75985"/>
    <lineage>
        <taxon>Bacteria</taxon>
        <taxon>Pseudomonadati</taxon>
        <taxon>Pseudomonadota</taxon>
        <taxon>Gammaproteobacteria</taxon>
        <taxon>Pasteurellales</taxon>
        <taxon>Pasteurellaceae</taxon>
        <taxon>Mannheimia</taxon>
    </lineage>
</organism>
<sequence>MNQKKLVSLIVVIVLAIISQIFSFFDKKEPSKAQEKSTQSSQSHQVSTSSLGNYDVQMKNDRLKQHIVDTDYYTLALSWSPAFCQKQKRNNHGKIPSHLEYQCGGSADFGWVIHGLWPQSGKARSVDEHPRYCQGDLPMVAEQTIKQYLPESPGATLLQGEWEKHGACAFNQADDYFAKQKELFNQLKLPDTEMSKLALFNWMRANNPHLQNVYLGGSKDELYICYDKAFQPMDCPR</sequence>
<dbReference type="GO" id="GO:0033897">
    <property type="term" value="F:ribonuclease T2 activity"/>
    <property type="evidence" value="ECO:0007669"/>
    <property type="project" value="InterPro"/>
</dbReference>
<evidence type="ECO:0000313" key="8">
    <source>
        <dbReference type="Proteomes" id="UP000318394"/>
    </source>
</evidence>
<gene>
    <name evidence="3" type="primary">rna</name>
    <name evidence="5" type="ORF">FEA53_03215</name>
    <name evidence="4" type="ORF">FEB89_03220</name>
    <name evidence="3" type="ORF">NCTC9380_01002</name>
</gene>
<dbReference type="Proteomes" id="UP000318394">
    <property type="component" value="Unassembled WGS sequence"/>
</dbReference>
<dbReference type="InterPro" id="IPR033130">
    <property type="entry name" value="RNase_T2_His_AS_2"/>
</dbReference>